<dbReference type="InterPro" id="IPR052276">
    <property type="entry name" value="Diphthamide-biosynth_chaperone"/>
</dbReference>
<dbReference type="Proteomes" id="UP000030710">
    <property type="component" value="Unassembled WGS sequence"/>
</dbReference>
<dbReference type="AlphaFoldDB" id="U1PND7"/>
<dbReference type="HOGENOM" id="CLU_2613545_0_0_2"/>
<reference evidence="2 3" key="1">
    <citation type="journal article" date="2013" name="PLoS ONE">
        <title>Assembly-driven community genomics of a hypersaline microbial ecosystem.</title>
        <authorList>
            <person name="Podell S."/>
            <person name="Ugalde J.A."/>
            <person name="Narasingarao P."/>
            <person name="Banfield J.F."/>
            <person name="Heidelberg K.B."/>
            <person name="Allen E.E."/>
        </authorList>
    </citation>
    <scope>NUCLEOTIDE SEQUENCE [LARGE SCALE GENOMIC DNA]</scope>
    <source>
        <strain evidence="3">J07HQW2</strain>
    </source>
</reference>
<dbReference type="SMART" id="SM00271">
    <property type="entry name" value="DnaJ"/>
    <property type="match status" value="1"/>
</dbReference>
<dbReference type="InterPro" id="IPR001623">
    <property type="entry name" value="DnaJ_domain"/>
</dbReference>
<feature type="domain" description="J" evidence="1">
    <location>
        <begin position="24"/>
        <end position="77"/>
    </location>
</feature>
<dbReference type="PROSITE" id="PS50076">
    <property type="entry name" value="DNAJ_2"/>
    <property type="match status" value="1"/>
</dbReference>
<dbReference type="SUPFAM" id="SSF46565">
    <property type="entry name" value="Chaperone J-domain"/>
    <property type="match status" value="1"/>
</dbReference>
<dbReference type="Gene3D" id="1.10.287.110">
    <property type="entry name" value="DnaJ domain"/>
    <property type="match status" value="1"/>
</dbReference>
<dbReference type="RefSeq" id="WP_021053255.1">
    <property type="nucleotide sequence ID" value="NZ_KE356561.1"/>
</dbReference>
<dbReference type="InterPro" id="IPR036869">
    <property type="entry name" value="J_dom_sf"/>
</dbReference>
<dbReference type="EMBL" id="KE356561">
    <property type="protein sequence ID" value="ERG93761.1"/>
    <property type="molecule type" value="Genomic_DNA"/>
</dbReference>
<accession>U1PND7</accession>
<proteinExistence type="predicted"/>
<evidence type="ECO:0000259" key="1">
    <source>
        <dbReference type="PROSITE" id="PS50076"/>
    </source>
</evidence>
<dbReference type="Pfam" id="PF00226">
    <property type="entry name" value="DnaJ"/>
    <property type="match status" value="1"/>
</dbReference>
<dbReference type="PANTHER" id="PTHR44240:SF10">
    <property type="entry name" value="J DOMAIN-CONTAINING PROTEIN"/>
    <property type="match status" value="1"/>
</dbReference>
<gene>
    <name evidence="2" type="ORF">J07HQW2_00195</name>
</gene>
<dbReference type="PANTHER" id="PTHR44240">
    <property type="entry name" value="DNAJ DOMAIN (PROKARYOTIC HEAT SHOCK PROTEIN)-RELATED"/>
    <property type="match status" value="1"/>
</dbReference>
<dbReference type="CDD" id="cd06257">
    <property type="entry name" value="DnaJ"/>
    <property type="match status" value="1"/>
</dbReference>
<name>U1PND7_9EURY</name>
<dbReference type="PRINTS" id="PR00625">
    <property type="entry name" value="JDOMAIN"/>
</dbReference>
<evidence type="ECO:0000313" key="3">
    <source>
        <dbReference type="Proteomes" id="UP000030710"/>
    </source>
</evidence>
<organism evidence="2 3">
    <name type="scientific">Haloquadratum walsbyi J07HQW2</name>
    <dbReference type="NCBI Taxonomy" id="1238425"/>
    <lineage>
        <taxon>Archaea</taxon>
        <taxon>Methanobacteriati</taxon>
        <taxon>Methanobacteriota</taxon>
        <taxon>Stenosarchaea group</taxon>
        <taxon>Halobacteria</taxon>
        <taxon>Halobacteriales</taxon>
        <taxon>Haloferacaceae</taxon>
        <taxon>Haloquadratum</taxon>
    </lineage>
</organism>
<protein>
    <submittedName>
        <fullName evidence="2">DnaJ-class molecular chaperone with C-terminal Zn finger domain protein</fullName>
    </submittedName>
</protein>
<evidence type="ECO:0000313" key="2">
    <source>
        <dbReference type="EMBL" id="ERG93761.1"/>
    </source>
</evidence>
<sequence>MYVCTRCKELLGQSAAHQTAAKQEVYEILEIEPGVSQEDIKAAYRERARETHPDTGGSKEEFLEVQEAYDTLSESVNS</sequence>